<keyword evidence="1" id="KW-0732">Signal</keyword>
<organism evidence="2 3">
    <name type="scientific">Geodia barretti</name>
    <name type="common">Barrett's horny sponge</name>
    <dbReference type="NCBI Taxonomy" id="519541"/>
    <lineage>
        <taxon>Eukaryota</taxon>
        <taxon>Metazoa</taxon>
        <taxon>Porifera</taxon>
        <taxon>Demospongiae</taxon>
        <taxon>Heteroscleromorpha</taxon>
        <taxon>Tetractinellida</taxon>
        <taxon>Astrophorina</taxon>
        <taxon>Geodiidae</taxon>
        <taxon>Geodia</taxon>
    </lineage>
</organism>
<proteinExistence type="predicted"/>
<dbReference type="EMBL" id="CASHTH010001737">
    <property type="protein sequence ID" value="CAI8019253.1"/>
    <property type="molecule type" value="Genomic_DNA"/>
</dbReference>
<feature type="non-terminal residue" evidence="2">
    <location>
        <position position="52"/>
    </location>
</feature>
<comment type="caution">
    <text evidence="2">The sequence shown here is derived from an EMBL/GenBank/DDBJ whole genome shotgun (WGS) entry which is preliminary data.</text>
</comment>
<accession>A0AA35WF81</accession>
<evidence type="ECO:0000313" key="2">
    <source>
        <dbReference type="EMBL" id="CAI8019253.1"/>
    </source>
</evidence>
<dbReference type="Proteomes" id="UP001174909">
    <property type="component" value="Unassembled WGS sequence"/>
</dbReference>
<dbReference type="AlphaFoldDB" id="A0AA35WF81"/>
<reference evidence="2" key="1">
    <citation type="submission" date="2023-03" db="EMBL/GenBank/DDBJ databases">
        <authorList>
            <person name="Steffen K."/>
            <person name="Cardenas P."/>
        </authorList>
    </citation>
    <scope>NUCLEOTIDE SEQUENCE</scope>
</reference>
<sequence>SVCLLLSISLLECLFVPETLPSTQRATKVRKYVGFSLKMFRCRARALPPLYG</sequence>
<feature type="chain" id="PRO_5041302301" evidence="1">
    <location>
        <begin position="22"/>
        <end position="52"/>
    </location>
</feature>
<keyword evidence="3" id="KW-1185">Reference proteome</keyword>
<feature type="signal peptide" evidence="1">
    <location>
        <begin position="1"/>
        <end position="21"/>
    </location>
</feature>
<protein>
    <submittedName>
        <fullName evidence="2">Uncharacterized protein</fullName>
    </submittedName>
</protein>
<evidence type="ECO:0000256" key="1">
    <source>
        <dbReference type="SAM" id="SignalP"/>
    </source>
</evidence>
<name>A0AA35WF81_GEOBA</name>
<evidence type="ECO:0000313" key="3">
    <source>
        <dbReference type="Proteomes" id="UP001174909"/>
    </source>
</evidence>
<gene>
    <name evidence="2" type="ORF">GBAR_LOCUS11591</name>
</gene>